<dbReference type="Pfam" id="PF01872">
    <property type="entry name" value="RibD_C"/>
    <property type="match status" value="1"/>
</dbReference>
<evidence type="ECO:0000313" key="3">
    <source>
        <dbReference type="EMBL" id="MDR6213831.1"/>
    </source>
</evidence>
<dbReference type="Gene3D" id="3.40.430.10">
    <property type="entry name" value="Dihydrofolate Reductase, subunit A"/>
    <property type="match status" value="1"/>
</dbReference>
<dbReference type="RefSeq" id="WP_309827675.1">
    <property type="nucleotide sequence ID" value="NZ_JAVIZX010000001.1"/>
</dbReference>
<evidence type="ECO:0000259" key="2">
    <source>
        <dbReference type="Pfam" id="PF01872"/>
    </source>
</evidence>
<feature type="domain" description="Bacterial bifunctional deaminase-reductase C-terminal" evidence="2">
    <location>
        <begin position="4"/>
        <end position="172"/>
    </location>
</feature>
<dbReference type="PANTHER" id="PTHR38011">
    <property type="entry name" value="DIHYDROFOLATE REDUCTASE FAMILY PROTEIN (AFU_ORTHOLOGUE AFUA_8G06820)"/>
    <property type="match status" value="1"/>
</dbReference>
<reference evidence="3 4" key="1">
    <citation type="submission" date="2023-08" db="EMBL/GenBank/DDBJ databases">
        <title>Functional and genomic diversity of the sorghum phyllosphere microbiome.</title>
        <authorList>
            <person name="Shade A."/>
        </authorList>
    </citation>
    <scope>NUCLEOTIDE SEQUENCE [LARGE SCALE GENOMIC DNA]</scope>
    <source>
        <strain evidence="3 4">SORGH_AS_0335</strain>
    </source>
</reference>
<gene>
    <name evidence="3" type="ORF">QE399_001520</name>
</gene>
<feature type="region of interest" description="Disordered" evidence="1">
    <location>
        <begin position="184"/>
        <end position="215"/>
    </location>
</feature>
<protein>
    <submittedName>
        <fullName evidence="3">Dihydrofolate reductase</fullName>
    </submittedName>
</protein>
<dbReference type="PANTHER" id="PTHR38011:SF11">
    <property type="entry name" value="2,5-DIAMINO-6-RIBOSYLAMINO-4(3H)-PYRIMIDINONE 5'-PHOSPHATE REDUCTASE"/>
    <property type="match status" value="1"/>
</dbReference>
<sequence length="215" mass="22802">MTEIVYYVAASLDGFIAGPQDELDWLQAFDGAGADYGLADFMGTVDAVAMGRRTCEVVQSLGAWPYGECPAWVLSRQPRPDGGVLPAHVGWGPLSPDALLAQWQSQGVRRGWLLGGGDVAGQFLRAGCVHRLMLATMPVTLGAGVPLWGTGGALQSERWVPWRHHRYDNGVLTQELWRATPDALPDEAAEADEEEDEDAATAGGAAASGFAVPAV</sequence>
<organism evidence="3 4">
    <name type="scientific">Paracidovorax wautersii</name>
    <dbReference type="NCBI Taxonomy" id="1177982"/>
    <lineage>
        <taxon>Bacteria</taxon>
        <taxon>Pseudomonadati</taxon>
        <taxon>Pseudomonadota</taxon>
        <taxon>Betaproteobacteria</taxon>
        <taxon>Burkholderiales</taxon>
        <taxon>Comamonadaceae</taxon>
        <taxon>Paracidovorax</taxon>
    </lineage>
</organism>
<name>A0ABU1IA20_9BURK</name>
<keyword evidence="4" id="KW-1185">Reference proteome</keyword>
<dbReference type="SUPFAM" id="SSF53597">
    <property type="entry name" value="Dihydrofolate reductase-like"/>
    <property type="match status" value="1"/>
</dbReference>
<evidence type="ECO:0000313" key="4">
    <source>
        <dbReference type="Proteomes" id="UP001267710"/>
    </source>
</evidence>
<evidence type="ECO:0000256" key="1">
    <source>
        <dbReference type="SAM" id="MobiDB-lite"/>
    </source>
</evidence>
<proteinExistence type="predicted"/>
<dbReference type="InterPro" id="IPR050765">
    <property type="entry name" value="Riboflavin_Biosynth_HTPR"/>
</dbReference>
<dbReference type="InterPro" id="IPR002734">
    <property type="entry name" value="RibDG_C"/>
</dbReference>
<dbReference type="InterPro" id="IPR024072">
    <property type="entry name" value="DHFR-like_dom_sf"/>
</dbReference>
<comment type="caution">
    <text evidence="3">The sequence shown here is derived from an EMBL/GenBank/DDBJ whole genome shotgun (WGS) entry which is preliminary data.</text>
</comment>
<feature type="compositionally biased region" description="Acidic residues" evidence="1">
    <location>
        <begin position="184"/>
        <end position="199"/>
    </location>
</feature>
<dbReference type="EMBL" id="JAVIZX010000001">
    <property type="protein sequence ID" value="MDR6213831.1"/>
    <property type="molecule type" value="Genomic_DNA"/>
</dbReference>
<accession>A0ABU1IA20</accession>
<dbReference type="Proteomes" id="UP001267710">
    <property type="component" value="Unassembled WGS sequence"/>
</dbReference>